<evidence type="ECO:0000256" key="10">
    <source>
        <dbReference type="ARBA" id="ARBA00022729"/>
    </source>
</evidence>
<evidence type="ECO:0000256" key="13">
    <source>
        <dbReference type="ARBA" id="ARBA00023014"/>
    </source>
</evidence>
<evidence type="ECO:0000256" key="6">
    <source>
        <dbReference type="ARBA" id="ARBA00012082"/>
    </source>
</evidence>
<evidence type="ECO:0000256" key="12">
    <source>
        <dbReference type="ARBA" id="ARBA00023004"/>
    </source>
</evidence>
<evidence type="ECO:0000256" key="4">
    <source>
        <dbReference type="ARBA" id="ARBA00006605"/>
    </source>
</evidence>
<protein>
    <recommendedName>
        <fullName evidence="6">hydrogenase (acceptor)</fullName>
        <ecNumber evidence="6">1.12.99.6</ecNumber>
    </recommendedName>
</protein>
<keyword evidence="11" id="KW-0560">Oxidoreductase</keyword>
<proteinExistence type="inferred from homology"/>
<dbReference type="GO" id="GO:0009061">
    <property type="term" value="P:anaerobic respiration"/>
    <property type="evidence" value="ECO:0007669"/>
    <property type="project" value="TreeGrafter"/>
</dbReference>
<dbReference type="Pfam" id="PF01058">
    <property type="entry name" value="Oxidored_q6"/>
    <property type="match status" value="1"/>
</dbReference>
<feature type="binding site" evidence="17">
    <location>
        <position position="63"/>
    </location>
    <ligand>
        <name>[4Fe-4S] cluster</name>
        <dbReference type="ChEBI" id="CHEBI:49883"/>
        <label>1</label>
    </ligand>
</feature>
<keyword evidence="13 17" id="KW-0411">Iron-sulfur</keyword>
<comment type="subunit">
    <text evidence="5">Heterodimer of a large and a small subunit.</text>
</comment>
<evidence type="ECO:0000259" key="19">
    <source>
        <dbReference type="Pfam" id="PF14720"/>
    </source>
</evidence>
<feature type="binding site" evidence="17">
    <location>
        <position position="264"/>
    </location>
    <ligand>
        <name>[4Fe-4S] cluster</name>
        <dbReference type="ChEBI" id="CHEBI:49883"/>
        <label>2</label>
    </ligand>
</feature>
<dbReference type="InterPro" id="IPR001821">
    <property type="entry name" value="NiFe_hydrogenase_ssu"/>
</dbReference>
<evidence type="ECO:0000256" key="5">
    <source>
        <dbReference type="ARBA" id="ARBA00011771"/>
    </source>
</evidence>
<accession>A0A6I1EKS5</accession>
<feature type="binding site" evidence="17">
    <location>
        <position position="60"/>
    </location>
    <ligand>
        <name>[4Fe-4S] cluster</name>
        <dbReference type="ChEBI" id="CHEBI:49883"/>
        <label>1</label>
    </ligand>
</feature>
<evidence type="ECO:0000256" key="16">
    <source>
        <dbReference type="ARBA" id="ARBA00048757"/>
    </source>
</evidence>
<dbReference type="PIRSF" id="PIRSF000310">
    <property type="entry name" value="NiFe_hyd_ssu"/>
    <property type="match status" value="1"/>
</dbReference>
<comment type="cofactor">
    <cofactor evidence="2">
        <name>[4Fe-4S] cluster</name>
        <dbReference type="ChEBI" id="CHEBI:49883"/>
    </cofactor>
</comment>
<dbReference type="InterPro" id="IPR006311">
    <property type="entry name" value="TAT_signal"/>
</dbReference>
<evidence type="ECO:0000256" key="15">
    <source>
        <dbReference type="ARBA" id="ARBA00023291"/>
    </source>
</evidence>
<dbReference type="RefSeq" id="WP_152158026.1">
    <property type="nucleotide sequence ID" value="NZ_WEHX01000019.1"/>
</dbReference>
<feature type="binding site" evidence="17">
    <location>
        <position position="292"/>
    </location>
    <ligand>
        <name>[3Fe-4S] cluster</name>
        <dbReference type="ChEBI" id="CHEBI:21137"/>
    </ligand>
</feature>
<comment type="cofactor">
    <cofactor evidence="1">
        <name>[3Fe-4S] cluster</name>
        <dbReference type="ChEBI" id="CHEBI:21137"/>
    </cofactor>
</comment>
<keyword evidence="14" id="KW-0472">Membrane</keyword>
<comment type="similarity">
    <text evidence="4">Belongs to the [NiFe]/[NiFeSe] hydrogenase small subunit family.</text>
</comment>
<dbReference type="Gene3D" id="3.40.50.700">
    <property type="entry name" value="NADH:ubiquinone oxidoreductase-like, 20kDa subunit"/>
    <property type="match status" value="1"/>
</dbReference>
<dbReference type="Gene3D" id="4.10.480.10">
    <property type="entry name" value="Cytochrome-c3 hydrogenase, C-terminal domain"/>
    <property type="match status" value="1"/>
</dbReference>
<dbReference type="GO" id="GO:0046872">
    <property type="term" value="F:metal ion binding"/>
    <property type="evidence" value="ECO:0007669"/>
    <property type="project" value="UniProtKB-KW"/>
</dbReference>
<feature type="binding site" evidence="17">
    <location>
        <position position="192"/>
    </location>
    <ligand>
        <name>[4Fe-4S] cluster</name>
        <dbReference type="ChEBI" id="CHEBI:49883"/>
        <label>1</label>
    </ligand>
</feature>
<evidence type="ECO:0000256" key="17">
    <source>
        <dbReference type="PIRSR" id="PIRSR000310-1"/>
    </source>
</evidence>
<feature type="binding site" evidence="17">
    <location>
        <position position="158"/>
    </location>
    <ligand>
        <name>[4Fe-4S] cluster</name>
        <dbReference type="ChEBI" id="CHEBI:49883"/>
        <label>1</label>
    </ligand>
</feature>
<evidence type="ECO:0000256" key="3">
    <source>
        <dbReference type="ARBA" id="ARBA00004236"/>
    </source>
</evidence>
<dbReference type="Proteomes" id="UP000430564">
    <property type="component" value="Unassembled WGS sequence"/>
</dbReference>
<dbReference type="EMBL" id="WEHX01000019">
    <property type="protein sequence ID" value="KAB7661348.1"/>
    <property type="molecule type" value="Genomic_DNA"/>
</dbReference>
<evidence type="ECO:0000256" key="1">
    <source>
        <dbReference type="ARBA" id="ARBA00001927"/>
    </source>
</evidence>
<keyword evidence="8 17" id="KW-0004">4Fe-4S</keyword>
<feature type="domain" description="NADH:ubiquinone oxidoreductase-like 20kDa subunit" evidence="18">
    <location>
        <begin position="60"/>
        <end position="205"/>
    </location>
</feature>
<dbReference type="InterPro" id="IPR027394">
    <property type="entry name" value="Cytochrome-c3_hydrogenase_C"/>
</dbReference>
<evidence type="ECO:0000256" key="14">
    <source>
        <dbReference type="ARBA" id="ARBA00023136"/>
    </source>
</evidence>
<comment type="caution">
    <text evidence="20">The sequence shown here is derived from an EMBL/GenBank/DDBJ whole genome shotgun (WGS) entry which is preliminary data.</text>
</comment>
<dbReference type="NCBIfam" id="TIGR01409">
    <property type="entry name" value="TAT_signal_seq"/>
    <property type="match status" value="1"/>
</dbReference>
<dbReference type="InterPro" id="IPR037148">
    <property type="entry name" value="NiFe-Hase_small_C_sf"/>
</dbReference>
<keyword evidence="7" id="KW-1003">Cell membrane</keyword>
<feature type="binding site" evidence="17">
    <location>
        <position position="258"/>
    </location>
    <ligand>
        <name>[4Fe-4S] cluster</name>
        <dbReference type="ChEBI" id="CHEBI:49883"/>
        <label>2</label>
    </ligand>
</feature>
<dbReference type="GO" id="GO:0033748">
    <property type="term" value="F:hydrogenase (acceptor) activity"/>
    <property type="evidence" value="ECO:0007669"/>
    <property type="project" value="UniProtKB-EC"/>
</dbReference>
<evidence type="ECO:0000256" key="11">
    <source>
        <dbReference type="ARBA" id="ARBA00023002"/>
    </source>
</evidence>
<dbReference type="GO" id="GO:0051539">
    <property type="term" value="F:4 iron, 4 sulfur cluster binding"/>
    <property type="evidence" value="ECO:0007669"/>
    <property type="project" value="UniProtKB-KW"/>
</dbReference>
<evidence type="ECO:0000256" key="8">
    <source>
        <dbReference type="ARBA" id="ARBA00022485"/>
    </source>
</evidence>
<feature type="binding site" evidence="17">
    <location>
        <position position="233"/>
    </location>
    <ligand>
        <name>[4Fe-4S] cluster</name>
        <dbReference type="ChEBI" id="CHEBI:49883"/>
        <label>2</label>
    </ligand>
</feature>
<dbReference type="InterPro" id="IPR019546">
    <property type="entry name" value="TAT_signal_bac_arc"/>
</dbReference>
<keyword evidence="9 17" id="KW-0479">Metal-binding</keyword>
<dbReference type="GO" id="GO:0009375">
    <property type="term" value="C:ferredoxin hydrogenase complex"/>
    <property type="evidence" value="ECO:0007669"/>
    <property type="project" value="InterPro"/>
</dbReference>
<feature type="binding site" evidence="17">
    <location>
        <position position="230"/>
    </location>
    <ligand>
        <name>[4Fe-4S] cluster</name>
        <dbReference type="ChEBI" id="CHEBI:49883"/>
        <label>2</label>
    </ligand>
</feature>
<dbReference type="GO" id="GO:0051538">
    <property type="term" value="F:3 iron, 4 sulfur cluster binding"/>
    <property type="evidence" value="ECO:0007669"/>
    <property type="project" value="UniProtKB-KW"/>
</dbReference>
<dbReference type="PANTHER" id="PTHR30013:SF6">
    <property type="entry name" value="HYDROGENASE-1 SMALL CHAIN"/>
    <property type="match status" value="1"/>
</dbReference>
<organism evidence="20 21">
    <name type="scientific">Sutterella seckii</name>
    <dbReference type="NCBI Taxonomy" id="1944635"/>
    <lineage>
        <taxon>Bacteria</taxon>
        <taxon>Pseudomonadati</taxon>
        <taxon>Pseudomonadota</taxon>
        <taxon>Betaproteobacteria</taxon>
        <taxon>Burkholderiales</taxon>
        <taxon>Sutterellaceae</taxon>
        <taxon>Sutterella</taxon>
    </lineage>
</organism>
<keyword evidence="12 17" id="KW-0408">Iron</keyword>
<dbReference type="NCBIfam" id="TIGR00391">
    <property type="entry name" value="hydA"/>
    <property type="match status" value="1"/>
</dbReference>
<dbReference type="GO" id="GO:0008901">
    <property type="term" value="F:ferredoxin hydrogenase activity"/>
    <property type="evidence" value="ECO:0007669"/>
    <property type="project" value="InterPro"/>
</dbReference>
<dbReference type="Pfam" id="PF14720">
    <property type="entry name" value="NiFe_hyd_SSU_C"/>
    <property type="match status" value="1"/>
</dbReference>
<evidence type="ECO:0000313" key="21">
    <source>
        <dbReference type="Proteomes" id="UP000430564"/>
    </source>
</evidence>
<dbReference type="SUPFAM" id="SSF56770">
    <property type="entry name" value="HydA/Nqo6-like"/>
    <property type="match status" value="1"/>
</dbReference>
<dbReference type="EC" id="1.12.99.6" evidence="6"/>
<keyword evidence="15 17" id="KW-0003">3Fe-4S</keyword>
<feature type="domain" description="Cytochrome-c3 hydrogenase C-terminal" evidence="19">
    <location>
        <begin position="225"/>
        <end position="306"/>
    </location>
</feature>
<dbReference type="GO" id="GO:0044569">
    <property type="term" value="C:[Ni-Fe] hydrogenase complex"/>
    <property type="evidence" value="ECO:0007669"/>
    <property type="project" value="TreeGrafter"/>
</dbReference>
<comment type="subcellular location">
    <subcellularLocation>
        <location evidence="3">Cell membrane</location>
    </subcellularLocation>
</comment>
<keyword evidence="10" id="KW-0732">Signal</keyword>
<name>A0A6I1EKS5_9BURK</name>
<evidence type="ECO:0000256" key="9">
    <source>
        <dbReference type="ARBA" id="ARBA00022723"/>
    </source>
</evidence>
<dbReference type="AlphaFoldDB" id="A0A6I1EKS5"/>
<dbReference type="OrthoDB" id="9766729at2"/>
<dbReference type="InterPro" id="IPR037024">
    <property type="entry name" value="NiFe_Hase_small_N_sf"/>
</dbReference>
<dbReference type="PANTHER" id="PTHR30013">
    <property type="entry name" value="NIFE / NIFESE HYDROGENASE SMALL SUBUNIT FAMILY MEMBER"/>
    <property type="match status" value="1"/>
</dbReference>
<reference evidence="20 21" key="1">
    <citation type="submission" date="2019-10" db="EMBL/GenBank/DDBJ databases">
        <title>Genome diversity of Sutterella seckii.</title>
        <authorList>
            <person name="Chaplin A.V."/>
            <person name="Sokolova S.R."/>
            <person name="Mosin K.A."/>
            <person name="Ivanova E.L."/>
            <person name="Kochetkova T.O."/>
            <person name="Goltsov A.Y."/>
            <person name="Trofimov D.Y."/>
            <person name="Efimov B.A."/>
        </authorList>
    </citation>
    <scope>NUCLEOTIDE SEQUENCE [LARGE SCALE GENOMIC DNA]</scope>
    <source>
        <strain evidence="20 21">ASD393</strain>
    </source>
</reference>
<feature type="binding site" evidence="17">
    <location>
        <position position="273"/>
    </location>
    <ligand>
        <name>[3Fe-4S] cluster</name>
        <dbReference type="ChEBI" id="CHEBI:21137"/>
    </ligand>
</feature>
<sequence length="364" mass="39167">MLETQYQALRRQGVSRRSFLQFCSLTAASLGLGNAGAQEIAHAMETKPRTPVIWLHGLECTCCSESFIRSYSPVVQDVVLSMVSLDYDDTIMAAAGEQAEESLHETMEKYKGNYILAVEGNVPLNEGGINCIPNGEIFLNKIKKVAEGAKAVIGWGSCAAWGCVQAAKPNPTKSVPITEIITDKPIVLVPGCPPIPEVMTSVITYILAYDRLPPLDRLGRPKMFYGQRIHDKCYRRGHFDAGQFAEKFDDAGAKLGYCLYKVGCKGPTTYAPCSTVQWNEGLSWPVKSGHGCIGCAEPNFFDKGSFYKHETTVLPPIFGGVEATVDKVGLATVAVVGAAAAAHAALSAVAQARAKTNKEIGGKE</sequence>
<evidence type="ECO:0000313" key="20">
    <source>
        <dbReference type="EMBL" id="KAB7661348.1"/>
    </source>
</evidence>
<gene>
    <name evidence="20" type="ORF">GBM95_04690</name>
</gene>
<dbReference type="PRINTS" id="PR00614">
    <property type="entry name" value="NIHGNASESMLL"/>
</dbReference>
<comment type="catalytic activity">
    <reaction evidence="16">
        <text>H2 + A = AH2</text>
        <dbReference type="Rhea" id="RHEA:12116"/>
        <dbReference type="ChEBI" id="CHEBI:13193"/>
        <dbReference type="ChEBI" id="CHEBI:17499"/>
        <dbReference type="ChEBI" id="CHEBI:18276"/>
        <dbReference type="EC" id="1.12.99.6"/>
    </reaction>
</comment>
<dbReference type="GO" id="GO:0005886">
    <property type="term" value="C:plasma membrane"/>
    <property type="evidence" value="ECO:0007669"/>
    <property type="project" value="UniProtKB-SubCell"/>
</dbReference>
<evidence type="ECO:0000256" key="2">
    <source>
        <dbReference type="ARBA" id="ARBA00001966"/>
    </source>
</evidence>
<dbReference type="PROSITE" id="PS51318">
    <property type="entry name" value="TAT"/>
    <property type="match status" value="1"/>
</dbReference>
<dbReference type="GO" id="GO:0009055">
    <property type="term" value="F:electron transfer activity"/>
    <property type="evidence" value="ECO:0007669"/>
    <property type="project" value="TreeGrafter"/>
</dbReference>
<dbReference type="InterPro" id="IPR006137">
    <property type="entry name" value="NADH_UbQ_OxRdtase-like_20kDa"/>
</dbReference>
<feature type="binding site" evidence="17">
    <location>
        <position position="295"/>
    </location>
    <ligand>
        <name>[3Fe-4S] cluster</name>
        <dbReference type="ChEBI" id="CHEBI:21137"/>
    </ligand>
</feature>
<evidence type="ECO:0000256" key="7">
    <source>
        <dbReference type="ARBA" id="ARBA00022475"/>
    </source>
</evidence>
<evidence type="ECO:0000259" key="18">
    <source>
        <dbReference type="Pfam" id="PF01058"/>
    </source>
</evidence>